<keyword evidence="1" id="KW-0378">Hydrolase</keyword>
<dbReference type="InterPro" id="IPR011583">
    <property type="entry name" value="Chitinase_II/V-like_cat"/>
</dbReference>
<gene>
    <name evidence="5" type="ORF">SAMN04244570_2903</name>
</gene>
<feature type="domain" description="LysM" evidence="3">
    <location>
        <begin position="2"/>
        <end position="46"/>
    </location>
</feature>
<accession>A0A1T4YL62</accession>
<evidence type="ECO:0000256" key="2">
    <source>
        <dbReference type="ARBA" id="ARBA00023295"/>
    </source>
</evidence>
<dbReference type="SUPFAM" id="SSF54106">
    <property type="entry name" value="LysM domain"/>
    <property type="match status" value="2"/>
</dbReference>
<reference evidence="6" key="1">
    <citation type="submission" date="2017-02" db="EMBL/GenBank/DDBJ databases">
        <authorList>
            <person name="Varghese N."/>
            <person name="Submissions S."/>
        </authorList>
    </citation>
    <scope>NUCLEOTIDE SEQUENCE [LARGE SCALE GENOMIC DNA]</scope>
    <source>
        <strain evidence="6">DSM 23966</strain>
    </source>
</reference>
<dbReference type="Gene3D" id="3.10.50.10">
    <property type="match status" value="1"/>
</dbReference>
<dbReference type="InterPro" id="IPR036779">
    <property type="entry name" value="LysM_dom_sf"/>
</dbReference>
<dbReference type="InterPro" id="IPR029070">
    <property type="entry name" value="Chitinase_insertion_sf"/>
</dbReference>
<dbReference type="InterPro" id="IPR017853">
    <property type="entry name" value="GH"/>
</dbReference>
<dbReference type="GO" id="GO:0008061">
    <property type="term" value="F:chitin binding"/>
    <property type="evidence" value="ECO:0007669"/>
    <property type="project" value="InterPro"/>
</dbReference>
<dbReference type="InterPro" id="IPR018392">
    <property type="entry name" value="LysM"/>
</dbReference>
<dbReference type="GO" id="GO:0016798">
    <property type="term" value="F:hydrolase activity, acting on glycosyl bonds"/>
    <property type="evidence" value="ECO:0007669"/>
    <property type="project" value="UniProtKB-KW"/>
</dbReference>
<dbReference type="PROSITE" id="PS51782">
    <property type="entry name" value="LYSM"/>
    <property type="match status" value="2"/>
</dbReference>
<dbReference type="PANTHER" id="PTHR46066">
    <property type="entry name" value="CHITINASE DOMAIN-CONTAINING PROTEIN 1 FAMILY MEMBER"/>
    <property type="match status" value="1"/>
</dbReference>
<evidence type="ECO:0000256" key="1">
    <source>
        <dbReference type="ARBA" id="ARBA00022801"/>
    </source>
</evidence>
<dbReference type="GO" id="GO:0012505">
    <property type="term" value="C:endomembrane system"/>
    <property type="evidence" value="ECO:0007669"/>
    <property type="project" value="TreeGrafter"/>
</dbReference>
<dbReference type="Pfam" id="PF00704">
    <property type="entry name" value="Glyco_hydro_18"/>
    <property type="match status" value="1"/>
</dbReference>
<dbReference type="SMART" id="SM00257">
    <property type="entry name" value="LysM"/>
    <property type="match status" value="2"/>
</dbReference>
<dbReference type="InterPro" id="IPR001223">
    <property type="entry name" value="Glyco_hydro18_cat"/>
</dbReference>
<dbReference type="InterPro" id="IPR041704">
    <property type="entry name" value="CFLE_GH18"/>
</dbReference>
<dbReference type="PROSITE" id="PS51910">
    <property type="entry name" value="GH18_2"/>
    <property type="match status" value="1"/>
</dbReference>
<proteinExistence type="predicted"/>
<dbReference type="SUPFAM" id="SSF51445">
    <property type="entry name" value="(Trans)glycosidases"/>
    <property type="match status" value="1"/>
</dbReference>
<feature type="domain" description="GH18" evidence="4">
    <location>
        <begin position="103"/>
        <end position="427"/>
    </location>
</feature>
<keyword evidence="6" id="KW-1185">Reference proteome</keyword>
<sequence length="427" mass="48279">MQIHVVKPGESLFIIGNIYGVPYEQIAQANELEDASQLAIGQALVIPIVGTYYWVRPGDSLYRIAQTHGLSVERLAQINNINPAGILQVGQRLYIPEPPKTPIDSLLYVEPRNPVSQQMITEVRQRVGQLTYLAMFSYEVQRDGSLKEPPLDDIPTIAQNAGALNMMVLTNLENYGFSADLAHALFTDQAAQNRMIQNAIETANRIGYKDIHFDFELLFPEDRELYNQLLRNARDQIHKAGLTISTALAPKAGEVTTGIYGAHDYKAHGEICDFVVLMTYEWGYTYSAPQAVSPIGPVRRVVEYAVSQIPRDKIFLGQNLYGYDWSAPFGQADSKPAVALSPRMATNLAINEKVSIEYDAVAQAPHFTYYDQQGTEHEVWFEDARSINAKFDLLKEFRLRGIMYWKLGLAFPQNWLLLEDRFTIRKR</sequence>
<dbReference type="CDD" id="cd00118">
    <property type="entry name" value="LysM"/>
    <property type="match status" value="2"/>
</dbReference>
<evidence type="ECO:0000313" key="6">
    <source>
        <dbReference type="Proteomes" id="UP000190042"/>
    </source>
</evidence>
<dbReference type="RefSeq" id="WP_078818126.1">
    <property type="nucleotide sequence ID" value="NZ_FUYJ01000006.1"/>
</dbReference>
<feature type="domain" description="LysM" evidence="3">
    <location>
        <begin position="51"/>
        <end position="95"/>
    </location>
</feature>
<dbReference type="SMART" id="SM00636">
    <property type="entry name" value="Glyco_18"/>
    <property type="match status" value="1"/>
</dbReference>
<dbReference type="EMBL" id="FUYJ01000006">
    <property type="protein sequence ID" value="SKB02288.1"/>
    <property type="molecule type" value="Genomic_DNA"/>
</dbReference>
<dbReference type="PANTHER" id="PTHR46066:SF2">
    <property type="entry name" value="CHITINASE DOMAIN-CONTAINING PROTEIN 1"/>
    <property type="match status" value="1"/>
</dbReference>
<dbReference type="CDD" id="cd02874">
    <property type="entry name" value="GH18_CFLE_spore_hydrolase"/>
    <property type="match status" value="1"/>
</dbReference>
<dbReference type="Pfam" id="PF01476">
    <property type="entry name" value="LysM"/>
    <property type="match status" value="2"/>
</dbReference>
<dbReference type="GO" id="GO:0005975">
    <property type="term" value="P:carbohydrate metabolic process"/>
    <property type="evidence" value="ECO:0007669"/>
    <property type="project" value="InterPro"/>
</dbReference>
<protein>
    <submittedName>
        <fullName evidence="5">Spore germination protein</fullName>
    </submittedName>
</protein>
<dbReference type="Gene3D" id="3.20.20.80">
    <property type="entry name" value="Glycosidases"/>
    <property type="match status" value="1"/>
</dbReference>
<organism evidence="5 6">
    <name type="scientific">Sporosarcina newyorkensis</name>
    <dbReference type="NCBI Taxonomy" id="759851"/>
    <lineage>
        <taxon>Bacteria</taxon>
        <taxon>Bacillati</taxon>
        <taxon>Bacillota</taxon>
        <taxon>Bacilli</taxon>
        <taxon>Bacillales</taxon>
        <taxon>Caryophanaceae</taxon>
        <taxon>Sporosarcina</taxon>
    </lineage>
</organism>
<dbReference type="AlphaFoldDB" id="A0A1T4YL62"/>
<name>A0A1T4YL62_9BACL</name>
<keyword evidence="2" id="KW-0326">Glycosidase</keyword>
<evidence type="ECO:0000259" key="3">
    <source>
        <dbReference type="PROSITE" id="PS51782"/>
    </source>
</evidence>
<evidence type="ECO:0000259" key="4">
    <source>
        <dbReference type="PROSITE" id="PS51910"/>
    </source>
</evidence>
<dbReference type="Proteomes" id="UP000190042">
    <property type="component" value="Unassembled WGS sequence"/>
</dbReference>
<dbReference type="GO" id="GO:0070492">
    <property type="term" value="F:oligosaccharide binding"/>
    <property type="evidence" value="ECO:0007669"/>
    <property type="project" value="TreeGrafter"/>
</dbReference>
<evidence type="ECO:0000313" key="5">
    <source>
        <dbReference type="EMBL" id="SKB02288.1"/>
    </source>
</evidence>
<dbReference type="Gene3D" id="3.10.350.10">
    <property type="entry name" value="LysM domain"/>
    <property type="match status" value="2"/>
</dbReference>